<feature type="region of interest" description="Disordered" evidence="1">
    <location>
        <begin position="1"/>
        <end position="42"/>
    </location>
</feature>
<dbReference type="EMBL" id="FNPC01000018">
    <property type="protein sequence ID" value="SDY94953.1"/>
    <property type="molecule type" value="Genomic_DNA"/>
</dbReference>
<dbReference type="RefSeq" id="WP_021073664.1">
    <property type="nucleotide sequence ID" value="NZ_FNPC01000018.1"/>
</dbReference>
<name>A0A1H3P1U7_9EURY</name>
<protein>
    <submittedName>
        <fullName evidence="2">Uncharacterized protein</fullName>
    </submittedName>
</protein>
<proteinExistence type="predicted"/>
<keyword evidence="3" id="KW-1185">Reference proteome</keyword>
<accession>A0A1H3P1U7</accession>
<organism evidence="2 3">
    <name type="scientific">Halopenitus persicus</name>
    <dbReference type="NCBI Taxonomy" id="1048396"/>
    <lineage>
        <taxon>Archaea</taxon>
        <taxon>Methanobacteriati</taxon>
        <taxon>Methanobacteriota</taxon>
        <taxon>Stenosarchaea group</taxon>
        <taxon>Halobacteria</taxon>
        <taxon>Halobacteriales</taxon>
        <taxon>Haloferacaceae</taxon>
        <taxon>Halopenitus</taxon>
    </lineage>
</organism>
<gene>
    <name evidence="2" type="ORF">SAMN05216564_1183</name>
</gene>
<dbReference type="AlphaFoldDB" id="A0A1H3P1U7"/>
<evidence type="ECO:0000313" key="2">
    <source>
        <dbReference type="EMBL" id="SDY94953.1"/>
    </source>
</evidence>
<evidence type="ECO:0000313" key="3">
    <source>
        <dbReference type="Proteomes" id="UP000199079"/>
    </source>
</evidence>
<sequence>MASRRHGSGASKASDIVSGVPTGASEGTSSASHAYRSPVDPPIRDPTAYAFTDHFLDRVTQPGRYMTFDAVREAIIHGQLRWNTTDGWRFAYTDAGVRYVVVVEDTETPSPVVVTGWTEVVDSETARAASRFDETDVETIELRSALSDRSDERIPGEIRPREVDRPFTVGNHRVRTTAGDGSVVCTDCGGRFRSKATLTTRHCR</sequence>
<dbReference type="Proteomes" id="UP000199079">
    <property type="component" value="Unassembled WGS sequence"/>
</dbReference>
<evidence type="ECO:0000256" key="1">
    <source>
        <dbReference type="SAM" id="MobiDB-lite"/>
    </source>
</evidence>
<reference evidence="3" key="1">
    <citation type="submission" date="2016-10" db="EMBL/GenBank/DDBJ databases">
        <authorList>
            <person name="Varghese N."/>
            <person name="Submissions S."/>
        </authorList>
    </citation>
    <scope>NUCLEOTIDE SEQUENCE [LARGE SCALE GENOMIC DNA]</scope>
    <source>
        <strain evidence="3">DC30,IBRC 10041,KCTC 4046</strain>
    </source>
</reference>